<name>A0ABR7Z3J7_9PSED</name>
<accession>A0ABR7Z3J7</accession>
<evidence type="ECO:0000313" key="2">
    <source>
        <dbReference type="EMBL" id="MBD1600085.1"/>
    </source>
</evidence>
<reference evidence="2 3" key="1">
    <citation type="journal article" date="2020" name="Insects">
        <title>Bacteria Belonging to Pseudomonas typographi sp. nov. from the Bark Beetle Ips typographus Have Genomic Potential to Aid in the Host Ecology.</title>
        <authorList>
            <person name="Peral-Aranega E."/>
            <person name="Saati-Santamaria Z."/>
            <person name="Kolarik M."/>
            <person name="Rivas R."/>
            <person name="Garcia-Fraile P."/>
        </authorList>
    </citation>
    <scope>NUCLEOTIDE SEQUENCE [LARGE SCALE GENOMIC DNA]</scope>
    <source>
        <strain evidence="2 3">CA3A</strain>
    </source>
</reference>
<dbReference type="PANTHER" id="PTHR23150:SF19">
    <property type="entry name" value="FORMYLGLYCINE-GENERATING ENZYME"/>
    <property type="match status" value="1"/>
</dbReference>
<keyword evidence="3" id="KW-1185">Reference proteome</keyword>
<protein>
    <submittedName>
        <fullName evidence="2">Formylglycine-generating enzyme family protein</fullName>
    </submittedName>
</protein>
<evidence type="ECO:0000313" key="3">
    <source>
        <dbReference type="Proteomes" id="UP000805841"/>
    </source>
</evidence>
<sequence length="310" mass="33631">MTRSCCTPSRERNEAPLAEAKVLMTGAGSDGQMLAIPAGSYWLGGEGPQCNAGDGEGPVRDVWVDGFLMDVTAVTNAQFALFVTATGFRTDAERFGESFVFAGLLGDTQAPSVAQAPWWKRVPGAYWRAPEGPGSTVARRAQHPVVHVSWRDASAYAQWCGKRLPTEAEWEAAARGGRVGGLFPWGDELVQGGVHRCNVWQGRFPDHDSGEDGFVGTAPANSFEPNGYGLYNMLGNVWEWCADYWSHHAHSNASPQHRHNPGGPAQGTSRVIRGGSYLCHASYCNRYRLSARSHNTPDSSTGHMGFRCVM</sequence>
<dbReference type="EMBL" id="JAAOCA010000018">
    <property type="protein sequence ID" value="MBD1600085.1"/>
    <property type="molecule type" value="Genomic_DNA"/>
</dbReference>
<evidence type="ECO:0000259" key="1">
    <source>
        <dbReference type="Pfam" id="PF03781"/>
    </source>
</evidence>
<feature type="domain" description="Sulfatase-modifying factor enzyme-like" evidence="1">
    <location>
        <begin position="32"/>
        <end position="309"/>
    </location>
</feature>
<organism evidence="2 3">
    <name type="scientific">Pseudomonas typographi</name>
    <dbReference type="NCBI Taxonomy" id="2715964"/>
    <lineage>
        <taxon>Bacteria</taxon>
        <taxon>Pseudomonadati</taxon>
        <taxon>Pseudomonadota</taxon>
        <taxon>Gammaproteobacteria</taxon>
        <taxon>Pseudomonadales</taxon>
        <taxon>Pseudomonadaceae</taxon>
        <taxon>Pseudomonas</taxon>
    </lineage>
</organism>
<dbReference type="InterPro" id="IPR042095">
    <property type="entry name" value="SUMF_sf"/>
</dbReference>
<dbReference type="Gene3D" id="3.90.1580.10">
    <property type="entry name" value="paralog of FGE (formylglycine-generating enzyme)"/>
    <property type="match status" value="1"/>
</dbReference>
<gene>
    <name evidence="2" type="ORF">HAQ05_15425</name>
</gene>
<dbReference type="InterPro" id="IPR051043">
    <property type="entry name" value="Sulfatase_Mod_Factor_Kinase"/>
</dbReference>
<dbReference type="SUPFAM" id="SSF56436">
    <property type="entry name" value="C-type lectin-like"/>
    <property type="match status" value="1"/>
</dbReference>
<dbReference type="RefSeq" id="WP_190422110.1">
    <property type="nucleotide sequence ID" value="NZ_JAAOCA010000018.1"/>
</dbReference>
<comment type="caution">
    <text evidence="2">The sequence shown here is derived from an EMBL/GenBank/DDBJ whole genome shotgun (WGS) entry which is preliminary data.</text>
</comment>
<dbReference type="InterPro" id="IPR016187">
    <property type="entry name" value="CTDL_fold"/>
</dbReference>
<proteinExistence type="predicted"/>
<dbReference type="Proteomes" id="UP000805841">
    <property type="component" value="Unassembled WGS sequence"/>
</dbReference>
<dbReference type="PANTHER" id="PTHR23150">
    <property type="entry name" value="SULFATASE MODIFYING FACTOR 1, 2"/>
    <property type="match status" value="1"/>
</dbReference>
<dbReference type="Pfam" id="PF03781">
    <property type="entry name" value="FGE-sulfatase"/>
    <property type="match status" value="1"/>
</dbReference>
<dbReference type="InterPro" id="IPR005532">
    <property type="entry name" value="SUMF_dom"/>
</dbReference>